<name>A0A699ZFP3_HAELA</name>
<organism evidence="1 2">
    <name type="scientific">Haematococcus lacustris</name>
    <name type="common">Green alga</name>
    <name type="synonym">Haematococcus pluvialis</name>
    <dbReference type="NCBI Taxonomy" id="44745"/>
    <lineage>
        <taxon>Eukaryota</taxon>
        <taxon>Viridiplantae</taxon>
        <taxon>Chlorophyta</taxon>
        <taxon>core chlorophytes</taxon>
        <taxon>Chlorophyceae</taxon>
        <taxon>CS clade</taxon>
        <taxon>Chlamydomonadales</taxon>
        <taxon>Haematococcaceae</taxon>
        <taxon>Haematococcus</taxon>
    </lineage>
</organism>
<comment type="caution">
    <text evidence="1">The sequence shown here is derived from an EMBL/GenBank/DDBJ whole genome shotgun (WGS) entry which is preliminary data.</text>
</comment>
<dbReference type="AlphaFoldDB" id="A0A699ZFP3"/>
<accession>A0A699ZFP3</accession>
<evidence type="ECO:0000313" key="1">
    <source>
        <dbReference type="EMBL" id="GFH18199.1"/>
    </source>
</evidence>
<reference evidence="1 2" key="1">
    <citation type="submission" date="2020-02" db="EMBL/GenBank/DDBJ databases">
        <title>Draft genome sequence of Haematococcus lacustris strain NIES-144.</title>
        <authorList>
            <person name="Morimoto D."/>
            <person name="Nakagawa S."/>
            <person name="Yoshida T."/>
            <person name="Sawayama S."/>
        </authorList>
    </citation>
    <scope>NUCLEOTIDE SEQUENCE [LARGE SCALE GENOMIC DNA]</scope>
    <source>
        <strain evidence="1 2">NIES-144</strain>
    </source>
</reference>
<proteinExistence type="predicted"/>
<protein>
    <submittedName>
        <fullName evidence="1">Uncharacterized protein</fullName>
    </submittedName>
</protein>
<dbReference type="EMBL" id="BLLF01001262">
    <property type="protein sequence ID" value="GFH18199.1"/>
    <property type="molecule type" value="Genomic_DNA"/>
</dbReference>
<gene>
    <name evidence="1" type="ORF">HaLaN_14959</name>
</gene>
<keyword evidence="2" id="KW-1185">Reference proteome</keyword>
<dbReference type="Proteomes" id="UP000485058">
    <property type="component" value="Unassembled WGS sequence"/>
</dbReference>
<evidence type="ECO:0000313" key="2">
    <source>
        <dbReference type="Proteomes" id="UP000485058"/>
    </source>
</evidence>
<sequence>MPQPSPVADLVRPASRAAAPACPVTLAADLEPTSVSLPTPSRRGCPMGEVVVEGGYPQAGGVLHEEESYNKSPPLPVILPDVWNM</sequence>